<evidence type="ECO:0000256" key="1">
    <source>
        <dbReference type="SAM" id="MobiDB-lite"/>
    </source>
</evidence>
<organism evidence="2 4">
    <name type="scientific">Araneus ventricosus</name>
    <name type="common">Orbweaver spider</name>
    <name type="synonym">Epeira ventricosa</name>
    <dbReference type="NCBI Taxonomy" id="182803"/>
    <lineage>
        <taxon>Eukaryota</taxon>
        <taxon>Metazoa</taxon>
        <taxon>Ecdysozoa</taxon>
        <taxon>Arthropoda</taxon>
        <taxon>Chelicerata</taxon>
        <taxon>Arachnida</taxon>
        <taxon>Araneae</taxon>
        <taxon>Araneomorphae</taxon>
        <taxon>Entelegynae</taxon>
        <taxon>Araneoidea</taxon>
        <taxon>Araneidae</taxon>
        <taxon>Araneus</taxon>
    </lineage>
</organism>
<dbReference type="AlphaFoldDB" id="A0A4Y2SRZ8"/>
<keyword evidence="4" id="KW-1185">Reference proteome</keyword>
<gene>
    <name evidence="2" type="ORF">AVEN_122357_1</name>
    <name evidence="3" type="ORF">AVEN_85617_1</name>
</gene>
<protein>
    <submittedName>
        <fullName evidence="2">Uncharacterized protein</fullName>
    </submittedName>
</protein>
<dbReference type="Proteomes" id="UP000499080">
    <property type="component" value="Unassembled WGS sequence"/>
</dbReference>
<dbReference type="EMBL" id="BGPR01052818">
    <property type="protein sequence ID" value="GBO29654.1"/>
    <property type="molecule type" value="Genomic_DNA"/>
</dbReference>
<proteinExistence type="predicted"/>
<reference evidence="2 4" key="1">
    <citation type="journal article" date="2019" name="Sci. Rep.">
        <title>Orb-weaving spider Araneus ventricosus genome elucidates the spidroin gene catalogue.</title>
        <authorList>
            <person name="Kono N."/>
            <person name="Nakamura H."/>
            <person name="Ohtoshi R."/>
            <person name="Moran D.A.P."/>
            <person name="Shinohara A."/>
            <person name="Yoshida Y."/>
            <person name="Fujiwara M."/>
            <person name="Mori M."/>
            <person name="Tomita M."/>
            <person name="Arakawa K."/>
        </authorList>
    </citation>
    <scope>NUCLEOTIDE SEQUENCE [LARGE SCALE GENOMIC DNA]</scope>
</reference>
<feature type="region of interest" description="Disordered" evidence="1">
    <location>
        <begin position="120"/>
        <end position="140"/>
    </location>
</feature>
<name>A0A4Y2SRZ8_ARAVE</name>
<evidence type="ECO:0000313" key="2">
    <source>
        <dbReference type="EMBL" id="GBN90997.1"/>
    </source>
</evidence>
<sequence length="140" mass="15897">MTCLIFRLEYVEKNSLGTNGMEWSTNELPSLEQLSFVPRSVVWLPDVALGAVVRNPTSRAAPTTHIESKAVRKNYTEVFIRYYLAFKARAFFHPNCLATPTQLEQEQIIVFLRQEFRRTSDNEPQATGSGNRAVGSELET</sequence>
<comment type="caution">
    <text evidence="2">The sequence shown here is derived from an EMBL/GenBank/DDBJ whole genome shotgun (WGS) entry which is preliminary data.</text>
</comment>
<accession>A0A4Y2SRZ8</accession>
<evidence type="ECO:0000313" key="3">
    <source>
        <dbReference type="EMBL" id="GBO29654.1"/>
    </source>
</evidence>
<evidence type="ECO:0000313" key="4">
    <source>
        <dbReference type="Proteomes" id="UP000499080"/>
    </source>
</evidence>
<dbReference type="EMBL" id="BGPR01023649">
    <property type="protein sequence ID" value="GBN90997.1"/>
    <property type="molecule type" value="Genomic_DNA"/>
</dbReference>